<proteinExistence type="inferred from homology"/>
<comment type="caution">
    <text evidence="3">The sequence shown here is derived from an EMBL/GenBank/DDBJ whole genome shotgun (WGS) entry which is preliminary data.</text>
</comment>
<dbReference type="RefSeq" id="WP_136794552.1">
    <property type="nucleotide sequence ID" value="NZ_SWAU01000393.1"/>
</dbReference>
<reference evidence="3 4" key="1">
    <citation type="submission" date="2019-04" db="EMBL/GenBank/DDBJ databases">
        <title>Crypto-aerobic microbial life in anoxic (sulfidic) marine sediments.</title>
        <authorList>
            <person name="Bhattacharya S."/>
            <person name="Roy C."/>
            <person name="Mondal N."/>
            <person name="Sarkar J."/>
            <person name="Mandal S."/>
            <person name="Rameez M.J."/>
            <person name="Ghosh W."/>
        </authorList>
    </citation>
    <scope>NUCLEOTIDE SEQUENCE [LARGE SCALE GENOMIC DNA]</scope>
    <source>
        <strain evidence="3 4">SBBC</strain>
    </source>
</reference>
<dbReference type="AlphaFoldDB" id="A0A4U0YPF1"/>
<keyword evidence="2 3" id="KW-0456">Lyase</keyword>
<sequence length="261" mass="28696">MTETPIKTRREGGILEVTLDRPKANAIDLVTSRIMGETFRAFRDDDSLRVCILRAEGEKFFCPGWDLKAAAGGDAVDGDYGVGGFGGLQELPNLNKPVICAVNGICCGGGLELALSCDLILASETATFALPEIRSGTVADAASIKLPKRIPYHVAMDLLLTGRWFDAEEALRWGLLKEITTPEDLLPKAWALARMLESGPPLVFAAIKEVVREAEDMRFQDALNRITKRQFPTVDRLYSSEDQLEGARAFAEKRDPVWKGR</sequence>
<accession>A0A4U0YPF1</accession>
<gene>
    <name evidence="3" type="primary">caiD</name>
    <name evidence="3" type="ORF">FAZ78_23115</name>
</gene>
<evidence type="ECO:0000313" key="3">
    <source>
        <dbReference type="EMBL" id="TKA94290.1"/>
    </source>
</evidence>
<dbReference type="InterPro" id="IPR029045">
    <property type="entry name" value="ClpP/crotonase-like_dom_sf"/>
</dbReference>
<dbReference type="InterPro" id="IPR014748">
    <property type="entry name" value="Enoyl-CoA_hydra_C"/>
</dbReference>
<dbReference type="SUPFAM" id="SSF52096">
    <property type="entry name" value="ClpP/crotonase"/>
    <property type="match status" value="1"/>
</dbReference>
<name>A0A4U0YPF1_9RHOB</name>
<dbReference type="GO" id="GO:0016829">
    <property type="term" value="F:lyase activity"/>
    <property type="evidence" value="ECO:0007669"/>
    <property type="project" value="UniProtKB-KW"/>
</dbReference>
<dbReference type="Gene3D" id="3.90.226.10">
    <property type="entry name" value="2-enoyl-CoA Hydratase, Chain A, domain 1"/>
    <property type="match status" value="1"/>
</dbReference>
<dbReference type="EMBL" id="SWAU01000393">
    <property type="protein sequence ID" value="TKA94290.1"/>
    <property type="molecule type" value="Genomic_DNA"/>
</dbReference>
<evidence type="ECO:0000256" key="1">
    <source>
        <dbReference type="ARBA" id="ARBA00005254"/>
    </source>
</evidence>
<dbReference type="CDD" id="cd06558">
    <property type="entry name" value="crotonase-like"/>
    <property type="match status" value="1"/>
</dbReference>
<dbReference type="EC" id="4.2.1.149" evidence="3"/>
<dbReference type="Proteomes" id="UP000306340">
    <property type="component" value="Unassembled WGS sequence"/>
</dbReference>
<dbReference type="Gene3D" id="1.10.12.10">
    <property type="entry name" value="Lyase 2-enoyl-coa Hydratase, Chain A, domain 2"/>
    <property type="match status" value="1"/>
</dbReference>
<dbReference type="PANTHER" id="PTHR11941:SF54">
    <property type="entry name" value="ENOYL-COA HYDRATASE, MITOCHONDRIAL"/>
    <property type="match status" value="1"/>
</dbReference>
<comment type="similarity">
    <text evidence="1">Belongs to the enoyl-CoA hydratase/isomerase family.</text>
</comment>
<dbReference type="GO" id="GO:0006635">
    <property type="term" value="P:fatty acid beta-oxidation"/>
    <property type="evidence" value="ECO:0007669"/>
    <property type="project" value="TreeGrafter"/>
</dbReference>
<evidence type="ECO:0000313" key="4">
    <source>
        <dbReference type="Proteomes" id="UP000306340"/>
    </source>
</evidence>
<organism evidence="3 4">
    <name type="scientific">Cereibacter changlensis</name>
    <dbReference type="NCBI Taxonomy" id="402884"/>
    <lineage>
        <taxon>Bacteria</taxon>
        <taxon>Pseudomonadati</taxon>
        <taxon>Pseudomonadota</taxon>
        <taxon>Alphaproteobacteria</taxon>
        <taxon>Rhodobacterales</taxon>
        <taxon>Paracoccaceae</taxon>
        <taxon>Cereibacter</taxon>
    </lineage>
</organism>
<dbReference type="Pfam" id="PF00378">
    <property type="entry name" value="ECH_1"/>
    <property type="match status" value="1"/>
</dbReference>
<evidence type="ECO:0000256" key="2">
    <source>
        <dbReference type="ARBA" id="ARBA00023239"/>
    </source>
</evidence>
<protein>
    <submittedName>
        <fullName evidence="3">Crotonobetainyl-CoA hydratase</fullName>
        <ecNumber evidence="3">4.2.1.149</ecNumber>
    </submittedName>
</protein>
<dbReference type="InterPro" id="IPR001753">
    <property type="entry name" value="Enoyl-CoA_hydra/iso"/>
</dbReference>
<dbReference type="PANTHER" id="PTHR11941">
    <property type="entry name" value="ENOYL-COA HYDRATASE-RELATED"/>
    <property type="match status" value="1"/>
</dbReference>
<dbReference type="FunFam" id="1.10.12.10:FF:000005">
    <property type="entry name" value="Carnitinyl-CoA dehydratase"/>
    <property type="match status" value="1"/>
</dbReference>